<gene>
    <name evidence="7" type="ORF">CV021_09610</name>
</gene>
<dbReference type="SUPFAM" id="SSF53383">
    <property type="entry name" value="PLP-dependent transferases"/>
    <property type="match status" value="1"/>
</dbReference>
<dbReference type="InterPro" id="IPR015424">
    <property type="entry name" value="PyrdxlP-dep_Trfase"/>
</dbReference>
<evidence type="ECO:0000256" key="1">
    <source>
        <dbReference type="ARBA" id="ARBA00001933"/>
    </source>
</evidence>
<feature type="domain" description="Serine hydroxymethyltransferase-like" evidence="6">
    <location>
        <begin position="4"/>
        <end position="150"/>
    </location>
</feature>
<dbReference type="AlphaFoldDB" id="A0A7Z1N1S5"/>
<reference evidence="7 8" key="1">
    <citation type="submission" date="2017-11" db="EMBL/GenBank/DDBJ databases">
        <authorList>
            <person name="Founou R.C."/>
            <person name="Founou L."/>
            <person name="Allam M."/>
            <person name="Ismail A."/>
            <person name="Essack S.Y."/>
        </authorList>
    </citation>
    <scope>NUCLEOTIDE SEQUENCE [LARGE SCALE GENOMIC DNA]</scope>
    <source>
        <strain evidence="7 8">G703N2B1</strain>
    </source>
</reference>
<keyword evidence="4" id="KW-0028">Amino-acid biosynthesis</keyword>
<keyword evidence="7" id="KW-0489">Methyltransferase</keyword>
<evidence type="ECO:0000256" key="2">
    <source>
        <dbReference type="ARBA" id="ARBA00006376"/>
    </source>
</evidence>
<dbReference type="Pfam" id="PF00464">
    <property type="entry name" value="SHMT"/>
    <property type="match status" value="1"/>
</dbReference>
<dbReference type="GO" id="GO:0019264">
    <property type="term" value="P:glycine biosynthetic process from serine"/>
    <property type="evidence" value="ECO:0007669"/>
    <property type="project" value="TreeGrafter"/>
</dbReference>
<dbReference type="GO" id="GO:0004372">
    <property type="term" value="F:glycine hydroxymethyltransferase activity"/>
    <property type="evidence" value="ECO:0007669"/>
    <property type="project" value="UniProtKB-EC"/>
</dbReference>
<dbReference type="EC" id="2.1.2.1" evidence="7"/>
<evidence type="ECO:0000256" key="4">
    <source>
        <dbReference type="ARBA" id="ARBA00022605"/>
    </source>
</evidence>
<dbReference type="InterPro" id="IPR039429">
    <property type="entry name" value="SHMT-like_dom"/>
</dbReference>
<keyword evidence="3" id="KW-0554">One-carbon metabolism</keyword>
<keyword evidence="7" id="KW-0808">Transferase</keyword>
<sequence>MSYIEKKDKVVYDAIQKEFQRQNSNIELIASENFVSQAVMEAQGSVLTNKYAEGYPGRRYYGGCEHVDVTESIAIERAKALFGAEHVNVQPHSGSQANMAVYLVALEMGDTVLGMNLSHGGHLTHGSTVNFSGKFYHFVEYGVDQENELI</sequence>
<keyword evidence="5" id="KW-0663">Pyridoxal phosphate</keyword>
<dbReference type="PANTHER" id="PTHR11680">
    <property type="entry name" value="SERINE HYDROXYMETHYLTRANSFERASE"/>
    <property type="match status" value="1"/>
</dbReference>
<comment type="cofactor">
    <cofactor evidence="1">
        <name>pyridoxal 5'-phosphate</name>
        <dbReference type="ChEBI" id="CHEBI:597326"/>
    </cofactor>
</comment>
<evidence type="ECO:0000256" key="3">
    <source>
        <dbReference type="ARBA" id="ARBA00022563"/>
    </source>
</evidence>
<dbReference type="GO" id="GO:0032259">
    <property type="term" value="P:methylation"/>
    <property type="evidence" value="ECO:0007669"/>
    <property type="project" value="UniProtKB-KW"/>
</dbReference>
<evidence type="ECO:0000313" key="7">
    <source>
        <dbReference type="EMBL" id="PPJ73703.1"/>
    </source>
</evidence>
<dbReference type="GO" id="GO:0008168">
    <property type="term" value="F:methyltransferase activity"/>
    <property type="evidence" value="ECO:0007669"/>
    <property type="project" value="UniProtKB-KW"/>
</dbReference>
<comment type="caution">
    <text evidence="7">The sequence shown here is derived from an EMBL/GenBank/DDBJ whole genome shotgun (WGS) entry which is preliminary data.</text>
</comment>
<proteinExistence type="inferred from homology"/>
<dbReference type="GO" id="GO:0005829">
    <property type="term" value="C:cytosol"/>
    <property type="evidence" value="ECO:0007669"/>
    <property type="project" value="TreeGrafter"/>
</dbReference>
<dbReference type="Gene3D" id="3.40.640.10">
    <property type="entry name" value="Type I PLP-dependent aspartate aminotransferase-like (Major domain)"/>
    <property type="match status" value="1"/>
</dbReference>
<dbReference type="EMBL" id="PGWZ01000401">
    <property type="protein sequence ID" value="PPJ73703.1"/>
    <property type="molecule type" value="Genomic_DNA"/>
</dbReference>
<protein>
    <submittedName>
        <fullName evidence="7">Serine hydroxymethyltransferase</fullName>
        <ecNumber evidence="7">2.1.2.1</ecNumber>
    </submittedName>
</protein>
<dbReference type="InterPro" id="IPR049943">
    <property type="entry name" value="Ser_HO-MeTrfase-like"/>
</dbReference>
<evidence type="ECO:0000313" key="8">
    <source>
        <dbReference type="Proteomes" id="UP000238775"/>
    </source>
</evidence>
<dbReference type="PANTHER" id="PTHR11680:SF35">
    <property type="entry name" value="SERINE HYDROXYMETHYLTRANSFERASE 1"/>
    <property type="match status" value="1"/>
</dbReference>
<evidence type="ECO:0000259" key="6">
    <source>
        <dbReference type="Pfam" id="PF00464"/>
    </source>
</evidence>
<feature type="non-terminal residue" evidence="7">
    <location>
        <position position="150"/>
    </location>
</feature>
<dbReference type="GO" id="GO:0046653">
    <property type="term" value="P:tetrahydrofolate metabolic process"/>
    <property type="evidence" value="ECO:0007669"/>
    <property type="project" value="TreeGrafter"/>
</dbReference>
<accession>A0A7Z1N1S5</accession>
<dbReference type="InterPro" id="IPR015421">
    <property type="entry name" value="PyrdxlP-dep_Trfase_major"/>
</dbReference>
<name>A0A7Z1N1S5_STAAU</name>
<comment type="similarity">
    <text evidence="2">Belongs to the SHMT family.</text>
</comment>
<evidence type="ECO:0000256" key="5">
    <source>
        <dbReference type="ARBA" id="ARBA00022898"/>
    </source>
</evidence>
<dbReference type="GO" id="GO:0030170">
    <property type="term" value="F:pyridoxal phosphate binding"/>
    <property type="evidence" value="ECO:0007669"/>
    <property type="project" value="TreeGrafter"/>
</dbReference>
<dbReference type="GO" id="GO:0006730">
    <property type="term" value="P:one-carbon metabolic process"/>
    <property type="evidence" value="ECO:0007669"/>
    <property type="project" value="UniProtKB-KW"/>
</dbReference>
<dbReference type="Proteomes" id="UP000238775">
    <property type="component" value="Unassembled WGS sequence"/>
</dbReference>
<organism evidence="7 8">
    <name type="scientific">Staphylococcus aureus</name>
    <dbReference type="NCBI Taxonomy" id="1280"/>
    <lineage>
        <taxon>Bacteria</taxon>
        <taxon>Bacillati</taxon>
        <taxon>Bacillota</taxon>
        <taxon>Bacilli</taxon>
        <taxon>Bacillales</taxon>
        <taxon>Staphylococcaceae</taxon>
        <taxon>Staphylococcus</taxon>
    </lineage>
</organism>